<comment type="caution">
    <text evidence="2">The sequence shown here is derived from an EMBL/GenBank/DDBJ whole genome shotgun (WGS) entry which is preliminary data.</text>
</comment>
<name>A0A921TBZ8_9PSED</name>
<dbReference type="Pfam" id="PF13557">
    <property type="entry name" value="Phenol_MetA_deg"/>
    <property type="match status" value="1"/>
</dbReference>
<protein>
    <submittedName>
        <fullName evidence="2">Transporter</fullName>
    </submittedName>
</protein>
<keyword evidence="1" id="KW-0732">Signal</keyword>
<dbReference type="Proteomes" id="UP000752172">
    <property type="component" value="Unassembled WGS sequence"/>
</dbReference>
<gene>
    <name evidence="2" type="ORF">K8W20_29860</name>
</gene>
<reference evidence="2" key="1">
    <citation type="journal article" date="2021" name="PeerJ">
        <title>Extensive microbial diversity within the chicken gut microbiome revealed by metagenomics and culture.</title>
        <authorList>
            <person name="Gilroy R."/>
            <person name="Ravi A."/>
            <person name="Getino M."/>
            <person name="Pursley I."/>
            <person name="Horton D.L."/>
            <person name="Alikhan N.F."/>
            <person name="Baker D."/>
            <person name="Gharbi K."/>
            <person name="Hall N."/>
            <person name="Watson M."/>
            <person name="Adriaenssens E.M."/>
            <person name="Foster-Nyarko E."/>
            <person name="Jarju S."/>
            <person name="Secka A."/>
            <person name="Antonio M."/>
            <person name="Oren A."/>
            <person name="Chaudhuri R.R."/>
            <person name="La Ragione R."/>
            <person name="Hildebrand F."/>
            <person name="Pallen M.J."/>
        </authorList>
    </citation>
    <scope>NUCLEOTIDE SEQUENCE</scope>
    <source>
        <strain evidence="2">ChiSjej2B20-17149</strain>
    </source>
</reference>
<evidence type="ECO:0000256" key="1">
    <source>
        <dbReference type="SAM" id="SignalP"/>
    </source>
</evidence>
<evidence type="ECO:0000313" key="3">
    <source>
        <dbReference type="Proteomes" id="UP000752172"/>
    </source>
</evidence>
<dbReference type="InterPro" id="IPR025737">
    <property type="entry name" value="FApF"/>
</dbReference>
<reference evidence="2" key="2">
    <citation type="submission" date="2021-09" db="EMBL/GenBank/DDBJ databases">
        <authorList>
            <person name="Gilroy R."/>
        </authorList>
    </citation>
    <scope>NUCLEOTIDE SEQUENCE</scope>
    <source>
        <strain evidence="2">ChiSjej2B20-17149</strain>
    </source>
</reference>
<proteinExistence type="predicted"/>
<organism evidence="2 3">
    <name type="scientific">Pseudomonas lactis</name>
    <dbReference type="NCBI Taxonomy" id="1615674"/>
    <lineage>
        <taxon>Bacteria</taxon>
        <taxon>Pseudomonadati</taxon>
        <taxon>Pseudomonadota</taxon>
        <taxon>Gammaproteobacteria</taxon>
        <taxon>Pseudomonadales</taxon>
        <taxon>Pseudomonadaceae</taxon>
        <taxon>Pseudomonas</taxon>
    </lineage>
</organism>
<feature type="signal peptide" evidence="1">
    <location>
        <begin position="1"/>
        <end position="34"/>
    </location>
</feature>
<feature type="chain" id="PRO_5037080767" evidence="1">
    <location>
        <begin position="35"/>
        <end position="307"/>
    </location>
</feature>
<dbReference type="AlphaFoldDB" id="A0A921TBZ8"/>
<accession>A0A921TBZ8</accession>
<evidence type="ECO:0000313" key="2">
    <source>
        <dbReference type="EMBL" id="HJH22888.1"/>
    </source>
</evidence>
<dbReference type="EMBL" id="DYTS01000501">
    <property type="protein sequence ID" value="HJH22888.1"/>
    <property type="molecule type" value="Genomic_DNA"/>
</dbReference>
<sequence>MNNKKTVVAVTVLSKMPALTVGCALAFGLPAAQATEGGGSSYPMGAENYMTGAMPPPGFYTQIFAESYRADRLLDNRGKSALDDFHLSADVIAPRLIWVTEQKVLDGDLAFHLNVPLVDLRVDVNGQHQKKTGMGDIIFGPALGYHYSDKFHAIYALDIFAPTGRYDRGDLANIGRNYWAFEPIAAFSYVDPAGVNADIKVMYDFNLRNRATDYRSGQELHADYSLGWGLGNGWVVGVGGYMYRQTTDDHQDGERIEDNRGRAFAIGPSIKYASDSGWFVTAKWQKESEVRNRPEGEAYWIKLTIPL</sequence>